<name>A0ABT0ZZY6_9PSEU</name>
<dbReference type="RefSeq" id="WP_252438809.1">
    <property type="nucleotide sequence ID" value="NZ_JAGSOV010000034.1"/>
</dbReference>
<dbReference type="InterPro" id="IPR003018">
    <property type="entry name" value="GAF"/>
</dbReference>
<accession>A0ABT0ZZY6</accession>
<dbReference type="InterPro" id="IPR025736">
    <property type="entry name" value="PucR_C-HTH_dom"/>
</dbReference>
<dbReference type="Proteomes" id="UP001165283">
    <property type="component" value="Unassembled WGS sequence"/>
</dbReference>
<evidence type="ECO:0000259" key="3">
    <source>
        <dbReference type="SMART" id="SM00065"/>
    </source>
</evidence>
<evidence type="ECO:0000256" key="2">
    <source>
        <dbReference type="SAM" id="MobiDB-lite"/>
    </source>
</evidence>
<dbReference type="Gene3D" id="3.30.450.40">
    <property type="match status" value="1"/>
</dbReference>
<comment type="similarity">
    <text evidence="1">Belongs to the CdaR family.</text>
</comment>
<feature type="compositionally biased region" description="Low complexity" evidence="2">
    <location>
        <begin position="644"/>
        <end position="654"/>
    </location>
</feature>
<dbReference type="Pfam" id="PF13185">
    <property type="entry name" value="GAF_2"/>
    <property type="match status" value="1"/>
</dbReference>
<feature type="region of interest" description="Disordered" evidence="2">
    <location>
        <begin position="633"/>
        <end position="654"/>
    </location>
</feature>
<proteinExistence type="inferred from homology"/>
<dbReference type="InterPro" id="IPR042070">
    <property type="entry name" value="PucR_C-HTH_sf"/>
</dbReference>
<dbReference type="Pfam" id="PF13556">
    <property type="entry name" value="HTH_30"/>
    <property type="match status" value="1"/>
</dbReference>
<keyword evidence="5" id="KW-1185">Reference proteome</keyword>
<protein>
    <submittedName>
        <fullName evidence="4">GAF domain-containing protein</fullName>
    </submittedName>
</protein>
<dbReference type="SMART" id="SM00065">
    <property type="entry name" value="GAF"/>
    <property type="match status" value="1"/>
</dbReference>
<dbReference type="PANTHER" id="PTHR33744:SF1">
    <property type="entry name" value="DNA-BINDING TRANSCRIPTIONAL ACTIVATOR ADER"/>
    <property type="match status" value="1"/>
</dbReference>
<feature type="domain" description="GAF" evidence="3">
    <location>
        <begin position="95"/>
        <end position="246"/>
    </location>
</feature>
<comment type="caution">
    <text evidence="4">The sequence shown here is derived from an EMBL/GenBank/DDBJ whole genome shotgun (WGS) entry which is preliminary data.</text>
</comment>
<dbReference type="InterPro" id="IPR041522">
    <property type="entry name" value="CdaR_GGDEF"/>
</dbReference>
<dbReference type="EMBL" id="JAGSOV010000034">
    <property type="protein sequence ID" value="MCO1656253.1"/>
    <property type="molecule type" value="Genomic_DNA"/>
</dbReference>
<evidence type="ECO:0000313" key="5">
    <source>
        <dbReference type="Proteomes" id="UP001165283"/>
    </source>
</evidence>
<dbReference type="Pfam" id="PF17853">
    <property type="entry name" value="GGDEF_2"/>
    <property type="match status" value="1"/>
</dbReference>
<dbReference type="SUPFAM" id="SSF55781">
    <property type="entry name" value="GAF domain-like"/>
    <property type="match status" value="1"/>
</dbReference>
<dbReference type="PANTHER" id="PTHR33744">
    <property type="entry name" value="CARBOHYDRATE DIACID REGULATOR"/>
    <property type="match status" value="1"/>
</dbReference>
<reference evidence="4" key="1">
    <citation type="submission" date="2021-04" db="EMBL/GenBank/DDBJ databases">
        <title>Pseudonocardia sp. nov., isolated from sandy soil of mangrove forest.</title>
        <authorList>
            <person name="Zan Z."/>
            <person name="Huang R."/>
            <person name="Liu W."/>
        </authorList>
    </citation>
    <scope>NUCLEOTIDE SEQUENCE</scope>
    <source>
        <strain evidence="4">S2-4</strain>
    </source>
</reference>
<dbReference type="InterPro" id="IPR051448">
    <property type="entry name" value="CdaR-like_regulators"/>
</dbReference>
<gene>
    <name evidence="4" type="ORF">KDL28_14425</name>
</gene>
<evidence type="ECO:0000256" key="1">
    <source>
        <dbReference type="ARBA" id="ARBA00006754"/>
    </source>
</evidence>
<organism evidence="4 5">
    <name type="scientific">Pseudonocardia humida</name>
    <dbReference type="NCBI Taxonomy" id="2800819"/>
    <lineage>
        <taxon>Bacteria</taxon>
        <taxon>Bacillati</taxon>
        <taxon>Actinomycetota</taxon>
        <taxon>Actinomycetes</taxon>
        <taxon>Pseudonocardiales</taxon>
        <taxon>Pseudonocardiaceae</taxon>
        <taxon>Pseudonocardia</taxon>
    </lineage>
</organism>
<dbReference type="Gene3D" id="1.10.10.2840">
    <property type="entry name" value="PucR C-terminal helix-turn-helix domain"/>
    <property type="match status" value="1"/>
</dbReference>
<dbReference type="InterPro" id="IPR029016">
    <property type="entry name" value="GAF-like_dom_sf"/>
</dbReference>
<evidence type="ECO:0000313" key="4">
    <source>
        <dbReference type="EMBL" id="MCO1656253.1"/>
    </source>
</evidence>
<sequence length="654" mass="69248">MSLTTDASSRAGTPAGVLAHVLRLLAEEAPADQLDVVAAQLRDPAVAPDERGVALLGRALADARRVRTLLDQRARREREMRVLVETARDLTSLRGTDELLRAIADRARQLLAGDSTYIALVEPATGDAVMRVTSGTRTPAIETVRQRPGLGVGGYVIQTGQPLATTDYRRDARLRRDPAVAAAVADEGFVSMVGVPIKLGTAVLGALFAATRRRHTFGQGEIALLSSLAGHAAVVLENARLYERVQEASHELRATNARLRAQGEALQRAGRAHERLMPMALHRVGLLEFADTVARILDGTVVVLSGDGRVLGQAAVPGAPPPLAVLTGPPPGAVVRAVPIGAGREAFGRLLFARCGPLSDTDERTLERAAQTAALLLVMQRQTSLVEQELRAELVQDLVAEQPPSWPVFHRRVRRLGAVDFALPHSVLVLSGQEVPRRRLLDAAVRFAARRGGIVGEHAGHAVALVPGTDAAALARAAAADLAAATGHPVTAGAAGPADSAEAVRDLHRAAARCHRLLLALGRAGDGAALPELGVLGSLLEEASAAQVGHQVERALGPLLRYDRAHGSQLVQTLDRYYAAGQNPPTVAQRLGVHVNTVYQRLDRIDQVLGSRSWRAPRGALELQVALQLHRLRGDPAEPPAPADPAALPGPARR</sequence>